<organism evidence="2 3">
    <name type="scientific">Paxillus rubicundulus Ve08.2h10</name>
    <dbReference type="NCBI Taxonomy" id="930991"/>
    <lineage>
        <taxon>Eukaryota</taxon>
        <taxon>Fungi</taxon>
        <taxon>Dikarya</taxon>
        <taxon>Basidiomycota</taxon>
        <taxon>Agaricomycotina</taxon>
        <taxon>Agaricomycetes</taxon>
        <taxon>Agaricomycetidae</taxon>
        <taxon>Boletales</taxon>
        <taxon>Paxilineae</taxon>
        <taxon>Paxillaceae</taxon>
        <taxon>Paxillus</taxon>
    </lineage>
</organism>
<dbReference type="Proteomes" id="UP000054538">
    <property type="component" value="Unassembled WGS sequence"/>
</dbReference>
<keyword evidence="1" id="KW-0812">Transmembrane</keyword>
<keyword evidence="1" id="KW-1133">Transmembrane helix</keyword>
<evidence type="ECO:0000313" key="3">
    <source>
        <dbReference type="Proteomes" id="UP000054538"/>
    </source>
</evidence>
<gene>
    <name evidence="2" type="ORF">PAXRUDRAFT_594475</name>
</gene>
<protein>
    <submittedName>
        <fullName evidence="2">Uncharacterized protein</fullName>
    </submittedName>
</protein>
<dbReference type="InParanoid" id="A0A0D0DTS7"/>
<feature type="transmembrane region" description="Helical" evidence="1">
    <location>
        <begin position="34"/>
        <end position="52"/>
    </location>
</feature>
<feature type="transmembrane region" description="Helical" evidence="1">
    <location>
        <begin position="12"/>
        <end position="28"/>
    </location>
</feature>
<proteinExistence type="predicted"/>
<accession>A0A0D0DTS7</accession>
<name>A0A0D0DTS7_9AGAM</name>
<reference evidence="2 3" key="1">
    <citation type="submission" date="2014-04" db="EMBL/GenBank/DDBJ databases">
        <authorList>
            <consortium name="DOE Joint Genome Institute"/>
            <person name="Kuo A."/>
            <person name="Kohler A."/>
            <person name="Jargeat P."/>
            <person name="Nagy L.G."/>
            <person name="Floudas D."/>
            <person name="Copeland A."/>
            <person name="Barry K.W."/>
            <person name="Cichocki N."/>
            <person name="Veneault-Fourrey C."/>
            <person name="LaButti K."/>
            <person name="Lindquist E.A."/>
            <person name="Lipzen A."/>
            <person name="Lundell T."/>
            <person name="Morin E."/>
            <person name="Murat C."/>
            <person name="Sun H."/>
            <person name="Tunlid A."/>
            <person name="Henrissat B."/>
            <person name="Grigoriev I.V."/>
            <person name="Hibbett D.S."/>
            <person name="Martin F."/>
            <person name="Nordberg H.P."/>
            <person name="Cantor M.N."/>
            <person name="Hua S.X."/>
        </authorList>
    </citation>
    <scope>NUCLEOTIDE SEQUENCE [LARGE SCALE GENOMIC DNA]</scope>
    <source>
        <strain evidence="2 3">Ve08.2h10</strain>
    </source>
</reference>
<dbReference type="AlphaFoldDB" id="A0A0D0DTS7"/>
<sequence length="77" mass="8851">MEPIQIVIPSSYQVLLSLLSFQGYFYPYPTLLNSLFHILVFVNLFHLLSLLASTSTPIINTSFPFQTPQLFFALLRQ</sequence>
<dbReference type="HOGENOM" id="CLU_2638793_0_0_1"/>
<evidence type="ECO:0000256" key="1">
    <source>
        <dbReference type="SAM" id="Phobius"/>
    </source>
</evidence>
<keyword evidence="1" id="KW-0472">Membrane</keyword>
<keyword evidence="3" id="KW-1185">Reference proteome</keyword>
<dbReference type="EMBL" id="KN825313">
    <property type="protein sequence ID" value="KIK92111.1"/>
    <property type="molecule type" value="Genomic_DNA"/>
</dbReference>
<evidence type="ECO:0000313" key="2">
    <source>
        <dbReference type="EMBL" id="KIK92111.1"/>
    </source>
</evidence>
<reference evidence="3" key="2">
    <citation type="submission" date="2015-01" db="EMBL/GenBank/DDBJ databases">
        <title>Evolutionary Origins and Diversification of the Mycorrhizal Mutualists.</title>
        <authorList>
            <consortium name="DOE Joint Genome Institute"/>
            <consortium name="Mycorrhizal Genomics Consortium"/>
            <person name="Kohler A."/>
            <person name="Kuo A."/>
            <person name="Nagy L.G."/>
            <person name="Floudas D."/>
            <person name="Copeland A."/>
            <person name="Barry K.W."/>
            <person name="Cichocki N."/>
            <person name="Veneault-Fourrey C."/>
            <person name="LaButti K."/>
            <person name="Lindquist E.A."/>
            <person name="Lipzen A."/>
            <person name="Lundell T."/>
            <person name="Morin E."/>
            <person name="Murat C."/>
            <person name="Riley R."/>
            <person name="Ohm R."/>
            <person name="Sun H."/>
            <person name="Tunlid A."/>
            <person name="Henrissat B."/>
            <person name="Grigoriev I.V."/>
            <person name="Hibbett D.S."/>
            <person name="Martin F."/>
        </authorList>
    </citation>
    <scope>NUCLEOTIDE SEQUENCE [LARGE SCALE GENOMIC DNA]</scope>
    <source>
        <strain evidence="3">Ve08.2h10</strain>
    </source>
</reference>